<proteinExistence type="predicted"/>
<dbReference type="Proteomes" id="UP001500897">
    <property type="component" value="Unassembled WGS sequence"/>
</dbReference>
<dbReference type="InterPro" id="IPR036271">
    <property type="entry name" value="Tet_transcr_reg_TetR-rel_C_sf"/>
</dbReference>
<comment type="caution">
    <text evidence="2">The sequence shown here is derived from an EMBL/GenBank/DDBJ whole genome shotgun (WGS) entry which is preliminary data.</text>
</comment>
<dbReference type="Gene3D" id="1.10.357.10">
    <property type="entry name" value="Tetracycline Repressor, domain 2"/>
    <property type="match status" value="1"/>
</dbReference>
<evidence type="ECO:0000313" key="2">
    <source>
        <dbReference type="EMBL" id="GAA2116898.1"/>
    </source>
</evidence>
<evidence type="ECO:0000313" key="3">
    <source>
        <dbReference type="Proteomes" id="UP001500897"/>
    </source>
</evidence>
<dbReference type="SUPFAM" id="SSF48498">
    <property type="entry name" value="Tetracyclin repressor-like, C-terminal domain"/>
    <property type="match status" value="1"/>
</dbReference>
<sequence length="112" mass="11340">MLDGATNASDAAREVREELRARREGTEHAVAAEIAAVAGLLPPRAREEADGPAASSAAVVRGTSAQARDGADRATLERVAELARRAWPSESNEGPRAGGAPGRGTAGRSAGA</sequence>
<gene>
    <name evidence="2" type="ORF">GCM10009759_62800</name>
</gene>
<keyword evidence="3" id="KW-1185">Reference proteome</keyword>
<accession>A0ABP5JH73</accession>
<feature type="region of interest" description="Disordered" evidence="1">
    <location>
        <begin position="1"/>
        <end position="27"/>
    </location>
</feature>
<dbReference type="EMBL" id="BAAANS010000056">
    <property type="protein sequence ID" value="GAA2116898.1"/>
    <property type="molecule type" value="Genomic_DNA"/>
</dbReference>
<feature type="compositionally biased region" description="Basic and acidic residues" evidence="1">
    <location>
        <begin position="69"/>
        <end position="84"/>
    </location>
</feature>
<protein>
    <submittedName>
        <fullName evidence="2">Uncharacterized protein</fullName>
    </submittedName>
</protein>
<feature type="compositionally biased region" description="Basic and acidic residues" evidence="1">
    <location>
        <begin position="11"/>
        <end position="27"/>
    </location>
</feature>
<evidence type="ECO:0000256" key="1">
    <source>
        <dbReference type="SAM" id="MobiDB-lite"/>
    </source>
</evidence>
<organism evidence="2 3">
    <name type="scientific">Kitasatospora saccharophila</name>
    <dbReference type="NCBI Taxonomy" id="407973"/>
    <lineage>
        <taxon>Bacteria</taxon>
        <taxon>Bacillati</taxon>
        <taxon>Actinomycetota</taxon>
        <taxon>Actinomycetes</taxon>
        <taxon>Kitasatosporales</taxon>
        <taxon>Streptomycetaceae</taxon>
        <taxon>Kitasatospora</taxon>
    </lineage>
</organism>
<dbReference type="RefSeq" id="WP_344557065.1">
    <property type="nucleotide sequence ID" value="NZ_BAAANS010000056.1"/>
</dbReference>
<name>A0ABP5JH73_9ACTN</name>
<feature type="compositionally biased region" description="Gly residues" evidence="1">
    <location>
        <begin position="96"/>
        <end position="105"/>
    </location>
</feature>
<reference evidence="3" key="1">
    <citation type="journal article" date="2019" name="Int. J. Syst. Evol. Microbiol.">
        <title>The Global Catalogue of Microorganisms (GCM) 10K type strain sequencing project: providing services to taxonomists for standard genome sequencing and annotation.</title>
        <authorList>
            <consortium name="The Broad Institute Genomics Platform"/>
            <consortium name="The Broad Institute Genome Sequencing Center for Infectious Disease"/>
            <person name="Wu L."/>
            <person name="Ma J."/>
        </authorList>
    </citation>
    <scope>NUCLEOTIDE SEQUENCE [LARGE SCALE GENOMIC DNA]</scope>
    <source>
        <strain evidence="3">JCM 14559</strain>
    </source>
</reference>
<feature type="region of interest" description="Disordered" evidence="1">
    <location>
        <begin position="45"/>
        <end position="112"/>
    </location>
</feature>